<feature type="non-terminal residue" evidence="1">
    <location>
        <position position="1"/>
    </location>
</feature>
<gene>
    <name evidence="1" type="ORF">S01H4_09372</name>
</gene>
<dbReference type="AlphaFoldDB" id="X0ZCB0"/>
<evidence type="ECO:0008006" key="2">
    <source>
        <dbReference type="Google" id="ProtNLM"/>
    </source>
</evidence>
<protein>
    <recommendedName>
        <fullName evidence="2">MalT-like TPR region domain-containing protein</fullName>
    </recommendedName>
</protein>
<comment type="caution">
    <text evidence="1">The sequence shown here is derived from an EMBL/GenBank/DDBJ whole genome shotgun (WGS) entry which is preliminary data.</text>
</comment>
<accession>X0ZCB0</accession>
<organism evidence="1">
    <name type="scientific">marine sediment metagenome</name>
    <dbReference type="NCBI Taxonomy" id="412755"/>
    <lineage>
        <taxon>unclassified sequences</taxon>
        <taxon>metagenomes</taxon>
        <taxon>ecological metagenomes</taxon>
    </lineage>
</organism>
<sequence>IFDFLNVGPAHFDALLGLIVSCIDFKKTSKIRTYLNELENLPQKYSSNKLNYYYKIAKAYYLKHSKSNGDIADARNLFKEIFEDSNVEFEKKTFAIINYCEIILKNWEPSNQYDNLDEVKKLTLILIENAKNAFSFLVLAQSYLILSNIAIIEGNINESLEFLLKAKTISENKNLNLQNKIKTIYSKITDSQRISELNILAINDLKQELSNMVLTRR</sequence>
<dbReference type="EMBL" id="BART01003372">
    <property type="protein sequence ID" value="GAG55857.1"/>
    <property type="molecule type" value="Genomic_DNA"/>
</dbReference>
<name>X0ZCB0_9ZZZZ</name>
<proteinExistence type="predicted"/>
<evidence type="ECO:0000313" key="1">
    <source>
        <dbReference type="EMBL" id="GAG55857.1"/>
    </source>
</evidence>
<reference evidence="1" key="1">
    <citation type="journal article" date="2014" name="Front. Microbiol.">
        <title>High frequency of phylogenetically diverse reductive dehalogenase-homologous genes in deep subseafloor sedimentary metagenomes.</title>
        <authorList>
            <person name="Kawai M."/>
            <person name="Futagami T."/>
            <person name="Toyoda A."/>
            <person name="Takaki Y."/>
            <person name="Nishi S."/>
            <person name="Hori S."/>
            <person name="Arai W."/>
            <person name="Tsubouchi T."/>
            <person name="Morono Y."/>
            <person name="Uchiyama I."/>
            <person name="Ito T."/>
            <person name="Fujiyama A."/>
            <person name="Inagaki F."/>
            <person name="Takami H."/>
        </authorList>
    </citation>
    <scope>NUCLEOTIDE SEQUENCE</scope>
    <source>
        <strain evidence="1">Expedition CK06-06</strain>
    </source>
</reference>